<dbReference type="InterPro" id="IPR052716">
    <property type="entry name" value="MOSC_domain"/>
</dbReference>
<dbReference type="AlphaFoldDB" id="A0AAN5CLC7"/>
<dbReference type="InterPro" id="IPR005302">
    <property type="entry name" value="MoCF_Sase_C"/>
</dbReference>
<sequence length="106" mass="11480">TEASLKALNDRLEKPANSINFRPNIVVDQTAPCDEDKWADIRIGDVRLLCCAMCIRQEVLHSNGGPGDGRAGTGDATTQGTKRVRTSCEAFSPQSLSVVIFLQGEF</sequence>
<feature type="domain" description="MOSC" evidence="2">
    <location>
        <begin position="1"/>
        <end position="106"/>
    </location>
</feature>
<accession>A0AAN5CLC7</accession>
<feature type="non-terminal residue" evidence="3">
    <location>
        <position position="1"/>
    </location>
</feature>
<evidence type="ECO:0000313" key="4">
    <source>
        <dbReference type="Proteomes" id="UP001328107"/>
    </source>
</evidence>
<evidence type="ECO:0000259" key="2">
    <source>
        <dbReference type="PROSITE" id="PS51340"/>
    </source>
</evidence>
<dbReference type="GO" id="GO:0030170">
    <property type="term" value="F:pyridoxal phosphate binding"/>
    <property type="evidence" value="ECO:0007669"/>
    <property type="project" value="InterPro"/>
</dbReference>
<proteinExistence type="predicted"/>
<dbReference type="Pfam" id="PF03473">
    <property type="entry name" value="MOSC"/>
    <property type="match status" value="1"/>
</dbReference>
<organism evidence="3 4">
    <name type="scientific">Pristionchus mayeri</name>
    <dbReference type="NCBI Taxonomy" id="1317129"/>
    <lineage>
        <taxon>Eukaryota</taxon>
        <taxon>Metazoa</taxon>
        <taxon>Ecdysozoa</taxon>
        <taxon>Nematoda</taxon>
        <taxon>Chromadorea</taxon>
        <taxon>Rhabditida</taxon>
        <taxon>Rhabditina</taxon>
        <taxon>Diplogasteromorpha</taxon>
        <taxon>Diplogasteroidea</taxon>
        <taxon>Neodiplogasteridae</taxon>
        <taxon>Pristionchus</taxon>
    </lineage>
</organism>
<dbReference type="PANTHER" id="PTHR36930">
    <property type="entry name" value="METAL-SULFUR CLUSTER BIOSYNTHESIS PROTEINS YUAD-RELATED"/>
    <property type="match status" value="1"/>
</dbReference>
<evidence type="ECO:0000256" key="1">
    <source>
        <dbReference type="SAM" id="MobiDB-lite"/>
    </source>
</evidence>
<dbReference type="Proteomes" id="UP001328107">
    <property type="component" value="Unassembled WGS sequence"/>
</dbReference>
<dbReference type="GO" id="GO:0030151">
    <property type="term" value="F:molybdenum ion binding"/>
    <property type="evidence" value="ECO:0007669"/>
    <property type="project" value="InterPro"/>
</dbReference>
<protein>
    <recommendedName>
        <fullName evidence="2">MOSC domain-containing protein</fullName>
    </recommendedName>
</protein>
<dbReference type="GO" id="GO:0003824">
    <property type="term" value="F:catalytic activity"/>
    <property type="evidence" value="ECO:0007669"/>
    <property type="project" value="InterPro"/>
</dbReference>
<feature type="region of interest" description="Disordered" evidence="1">
    <location>
        <begin position="60"/>
        <end position="85"/>
    </location>
</feature>
<gene>
    <name evidence="3" type="ORF">PMAYCL1PPCAC_16743</name>
</gene>
<dbReference type="PANTHER" id="PTHR36930:SF1">
    <property type="entry name" value="MOSC DOMAIN-CONTAINING PROTEIN"/>
    <property type="match status" value="1"/>
</dbReference>
<reference evidence="4" key="1">
    <citation type="submission" date="2022-10" db="EMBL/GenBank/DDBJ databases">
        <title>Genome assembly of Pristionchus species.</title>
        <authorList>
            <person name="Yoshida K."/>
            <person name="Sommer R.J."/>
        </authorList>
    </citation>
    <scope>NUCLEOTIDE SEQUENCE [LARGE SCALE GENOMIC DNA]</scope>
    <source>
        <strain evidence="4">RS5460</strain>
    </source>
</reference>
<dbReference type="EMBL" id="BTRK01000004">
    <property type="protein sequence ID" value="GMR46548.1"/>
    <property type="molecule type" value="Genomic_DNA"/>
</dbReference>
<evidence type="ECO:0000313" key="3">
    <source>
        <dbReference type="EMBL" id="GMR46548.1"/>
    </source>
</evidence>
<name>A0AAN5CLC7_9BILA</name>
<comment type="caution">
    <text evidence="3">The sequence shown here is derived from an EMBL/GenBank/DDBJ whole genome shotgun (WGS) entry which is preliminary data.</text>
</comment>
<keyword evidence="4" id="KW-1185">Reference proteome</keyword>
<dbReference type="PROSITE" id="PS51340">
    <property type="entry name" value="MOSC"/>
    <property type="match status" value="1"/>
</dbReference>